<dbReference type="AlphaFoldDB" id="F2U0E1"/>
<sequence>MHVFIVCDGNLSQETAQDIFESLDSTVARFLVTPSTLKTKGLEAGDVVVCSPFEGPFFNEITSSHPEIRVVGPRVAALDTQEWESLPRVVYGVAPLFTDGIARFTVYLEPMEDEAAMHTALQRLEWMGADIVAEAKQASVIFAPPTSEASQTARRSHVGRVFEPEFIHTCWHAYTDSLGYTFPNAREHQTAPLAGCRVYLSMTGVSETLKQKLVTWVSELGADVAPSLDHGVTHFICNTLDGSGESAQARKLGAIPVKHTWLVECWRTRNWQDEGTHRPAQAQRPAPASPYSNKVIMFLNNSNATPTSPRDRASTIATDSPASESRKRKHVNTSVVTTRGQDFDDDVDMEAEDGTPRRKTPKKGSHMTPTSPAKMSKDMRGMSAPMLSLKAKAVASRASRSKAKAKSAPDLDVARKNNVMELYKCEANVSRIMGVVEELFHKPLKLDPADAGFINRIFRSTAKIRDFAGSVAKDLKEQLDNWSEHPAIISHVFHRERMTQYQTLYKRVVTQADDSQAALKELMKNKTFAHFIRQQEADPRCDRKQLRDMLMEPVQHIMRYNLHLEKIIKNTPENHPDALPLREVQECFRTIVQDTDETKRVHEELVNFQLTLHMIEDFPPELYSARRACVAMEEVVSCANRKDTVMLILLTDHLVVVRGQSKKIEWRQTFTFGRNRRKDFQFVTAHHLKSTSIHDVMEARTVDGAILDQSICVRYNPQDTLLPNRTRTAHTSNIRQETSASSTTGPSSSSSSSSSASSSSTSTSVCATAQPPTLLLSSSSSSTASSAASSQRSSRNKKGYDSHAYYRFMDEGSKRAFLQAARQAVRNLTGRLTPEMQGDEEQCRHAEAVEQSSRQRCTFGEENTPAAKKHVAKTPRSATKAAFGGLADAGQDLLSRMRARSNTISQFDARHKTLGGRRFSSNTVQAGARGSRFMQGVSFKDCASTENLAPHKPHDSFLRSSLGGRLLRNIVKRASKTLRTSQRGHSSKHHHSQHQQHQQQQSHEALGPLQEHNHQKPAEHVGPAGDFLATTSGSSSSNNNGVGGGASKLGSRNEALRSPKRSTQL</sequence>
<dbReference type="GO" id="GO:0005634">
    <property type="term" value="C:nucleus"/>
    <property type="evidence" value="ECO:0007669"/>
    <property type="project" value="InterPro"/>
</dbReference>
<evidence type="ECO:0000313" key="4">
    <source>
        <dbReference type="EMBL" id="EGD80869.1"/>
    </source>
</evidence>
<reference evidence="4" key="1">
    <citation type="submission" date="2009-08" db="EMBL/GenBank/DDBJ databases">
        <title>Annotation of Salpingoeca rosetta.</title>
        <authorList>
            <consortium name="The Broad Institute Genome Sequencing Platform"/>
            <person name="Russ C."/>
            <person name="Cuomo C."/>
            <person name="Burger G."/>
            <person name="Gray M.W."/>
            <person name="Holland P.W.H."/>
            <person name="King N."/>
            <person name="Lang F.B.F."/>
            <person name="Roger A.J."/>
            <person name="Ruiz-Trillo I."/>
            <person name="Young S.K."/>
            <person name="Zeng Q."/>
            <person name="Gargeya S."/>
            <person name="Alvarado L."/>
            <person name="Berlin A."/>
            <person name="Chapman S.B."/>
            <person name="Chen Z."/>
            <person name="Freedman E."/>
            <person name="Gellesch M."/>
            <person name="Goldberg J."/>
            <person name="Griggs A."/>
            <person name="Gujja S."/>
            <person name="Heilman E."/>
            <person name="Heiman D."/>
            <person name="Howarth C."/>
            <person name="Mehta T."/>
            <person name="Neiman D."/>
            <person name="Pearson M."/>
            <person name="Roberts A."/>
            <person name="Saif S."/>
            <person name="Shea T."/>
            <person name="Shenoy N."/>
            <person name="Sisk P."/>
            <person name="Stolte C."/>
            <person name="Sykes S."/>
            <person name="White J."/>
            <person name="Yandava C."/>
            <person name="Haas B."/>
            <person name="Nusbaum C."/>
            <person name="Birren B."/>
        </authorList>
    </citation>
    <scope>NUCLEOTIDE SEQUENCE [LARGE SCALE GENOMIC DNA]</scope>
    <source>
        <strain evidence="4">ATCC 50818</strain>
    </source>
</reference>
<dbReference type="InterPro" id="IPR035899">
    <property type="entry name" value="DBL_dom_sf"/>
</dbReference>
<feature type="region of interest" description="Disordered" evidence="1">
    <location>
        <begin position="722"/>
        <end position="798"/>
    </location>
</feature>
<dbReference type="SUPFAM" id="SSF48065">
    <property type="entry name" value="DBL homology domain (DH-domain)"/>
    <property type="match status" value="1"/>
</dbReference>
<feature type="domain" description="BRCT" evidence="3">
    <location>
        <begin position="188"/>
        <end position="265"/>
    </location>
</feature>
<proteinExistence type="predicted"/>
<feature type="domain" description="DH" evidence="2">
    <location>
        <begin position="414"/>
        <end position="598"/>
    </location>
</feature>
<dbReference type="FunCoup" id="F2U0E1">
    <property type="interactions" value="505"/>
</dbReference>
<name>F2U0E1_SALR5</name>
<feature type="compositionally biased region" description="Basic residues" evidence="1">
    <location>
        <begin position="985"/>
        <end position="994"/>
    </location>
</feature>
<dbReference type="InterPro" id="IPR001357">
    <property type="entry name" value="BRCT_dom"/>
</dbReference>
<dbReference type="Pfam" id="PF00533">
    <property type="entry name" value="BRCT"/>
    <property type="match status" value="1"/>
</dbReference>
<gene>
    <name evidence="4" type="ORF">PTSG_11734</name>
</gene>
<dbReference type="CDD" id="cd00027">
    <property type="entry name" value="BRCT"/>
    <property type="match status" value="1"/>
</dbReference>
<dbReference type="InterPro" id="IPR026817">
    <property type="entry name" value="Ect2"/>
</dbReference>
<feature type="compositionally biased region" description="Low complexity" evidence="1">
    <location>
        <begin position="738"/>
        <end position="793"/>
    </location>
</feature>
<evidence type="ECO:0000259" key="3">
    <source>
        <dbReference type="PROSITE" id="PS50172"/>
    </source>
</evidence>
<accession>F2U0E1</accession>
<dbReference type="SMART" id="SM00292">
    <property type="entry name" value="BRCT"/>
    <property type="match status" value="1"/>
</dbReference>
<dbReference type="InParanoid" id="F2U0E1"/>
<dbReference type="SUPFAM" id="SSF52113">
    <property type="entry name" value="BRCT domain"/>
    <property type="match status" value="1"/>
</dbReference>
<dbReference type="OrthoDB" id="4066896at2759"/>
<dbReference type="PANTHER" id="PTHR16777">
    <property type="entry name" value="PROTEIN ECT2"/>
    <property type="match status" value="1"/>
</dbReference>
<dbReference type="GO" id="GO:0005938">
    <property type="term" value="C:cell cortex"/>
    <property type="evidence" value="ECO:0007669"/>
    <property type="project" value="TreeGrafter"/>
</dbReference>
<dbReference type="InterPro" id="IPR036420">
    <property type="entry name" value="BRCT_dom_sf"/>
</dbReference>
<dbReference type="Pfam" id="PF00621">
    <property type="entry name" value="RhoGEF"/>
    <property type="match status" value="1"/>
</dbReference>
<dbReference type="Gene3D" id="3.40.50.10190">
    <property type="entry name" value="BRCT domain"/>
    <property type="match status" value="2"/>
</dbReference>
<dbReference type="EMBL" id="GL832958">
    <property type="protein sequence ID" value="EGD80869.1"/>
    <property type="molecule type" value="Genomic_DNA"/>
</dbReference>
<feature type="region of interest" description="Disordered" evidence="1">
    <location>
        <begin position="977"/>
        <end position="1065"/>
    </location>
</feature>
<keyword evidence="5" id="KW-1185">Reference proteome</keyword>
<feature type="region of interest" description="Disordered" evidence="1">
    <location>
        <begin position="301"/>
        <end position="379"/>
    </location>
</feature>
<dbReference type="GO" id="GO:0005096">
    <property type="term" value="F:GTPase activator activity"/>
    <property type="evidence" value="ECO:0007669"/>
    <property type="project" value="InterPro"/>
</dbReference>
<feature type="compositionally biased region" description="Polar residues" evidence="1">
    <location>
        <begin position="722"/>
        <end position="737"/>
    </location>
</feature>
<dbReference type="RefSeq" id="XP_004997430.1">
    <property type="nucleotide sequence ID" value="XM_004997373.1"/>
</dbReference>
<dbReference type="SMART" id="SM00325">
    <property type="entry name" value="RhoGEF"/>
    <property type="match status" value="1"/>
</dbReference>
<dbReference type="GeneID" id="16078027"/>
<dbReference type="Gene3D" id="1.20.900.10">
    <property type="entry name" value="Dbl homology (DH) domain"/>
    <property type="match status" value="1"/>
</dbReference>
<evidence type="ECO:0000256" key="1">
    <source>
        <dbReference type="SAM" id="MobiDB-lite"/>
    </source>
</evidence>
<evidence type="ECO:0000259" key="2">
    <source>
        <dbReference type="PROSITE" id="PS50010"/>
    </source>
</evidence>
<dbReference type="Proteomes" id="UP000007799">
    <property type="component" value="Unassembled WGS sequence"/>
</dbReference>
<protein>
    <recommendedName>
        <fullName evidence="6">DH domain-containing protein</fullName>
    </recommendedName>
</protein>
<dbReference type="PANTHER" id="PTHR16777:SF2">
    <property type="entry name" value="PROTEIN ECT2"/>
    <property type="match status" value="1"/>
</dbReference>
<dbReference type="PROSITE" id="PS50010">
    <property type="entry name" value="DH_2"/>
    <property type="match status" value="1"/>
</dbReference>
<evidence type="ECO:0008006" key="6">
    <source>
        <dbReference type="Google" id="ProtNLM"/>
    </source>
</evidence>
<dbReference type="GO" id="GO:2000431">
    <property type="term" value="P:regulation of cytokinesis, actomyosin contractile ring assembly"/>
    <property type="evidence" value="ECO:0007669"/>
    <property type="project" value="InterPro"/>
</dbReference>
<dbReference type="GO" id="GO:0005085">
    <property type="term" value="F:guanyl-nucleotide exchange factor activity"/>
    <property type="evidence" value="ECO:0007669"/>
    <property type="project" value="InterPro"/>
</dbReference>
<dbReference type="KEGG" id="sre:PTSG_11734"/>
<organism evidence="5">
    <name type="scientific">Salpingoeca rosetta (strain ATCC 50818 / BSB-021)</name>
    <dbReference type="NCBI Taxonomy" id="946362"/>
    <lineage>
        <taxon>Eukaryota</taxon>
        <taxon>Choanoflagellata</taxon>
        <taxon>Craspedida</taxon>
        <taxon>Salpingoecidae</taxon>
        <taxon>Salpingoeca</taxon>
    </lineage>
</organism>
<feature type="compositionally biased region" description="Acidic residues" evidence="1">
    <location>
        <begin position="343"/>
        <end position="353"/>
    </location>
</feature>
<dbReference type="PROSITE" id="PS50172">
    <property type="entry name" value="BRCT"/>
    <property type="match status" value="1"/>
</dbReference>
<dbReference type="eggNOG" id="KOG3524">
    <property type="taxonomic scope" value="Eukaryota"/>
</dbReference>
<dbReference type="GO" id="GO:0000281">
    <property type="term" value="P:mitotic cytokinesis"/>
    <property type="evidence" value="ECO:0007669"/>
    <property type="project" value="TreeGrafter"/>
</dbReference>
<dbReference type="STRING" id="946362.F2U0E1"/>
<dbReference type="InterPro" id="IPR000219">
    <property type="entry name" value="DH_dom"/>
</dbReference>
<evidence type="ECO:0000313" key="5">
    <source>
        <dbReference type="Proteomes" id="UP000007799"/>
    </source>
</evidence>